<evidence type="ECO:0000313" key="2">
    <source>
        <dbReference type="EMBL" id="SDF82052.1"/>
    </source>
</evidence>
<dbReference type="Gene3D" id="3.30.720.110">
    <property type="match status" value="1"/>
</dbReference>
<name>A0A1G7P6X2_9BACT</name>
<keyword evidence="3" id="KW-1185">Reference proteome</keyword>
<gene>
    <name evidence="2" type="ORF">SAMN05444167_3407</name>
</gene>
<dbReference type="PROSITE" id="PS51819">
    <property type="entry name" value="VOC"/>
    <property type="match status" value="1"/>
</dbReference>
<feature type="domain" description="VOC" evidence="1">
    <location>
        <begin position="3"/>
        <end position="132"/>
    </location>
</feature>
<dbReference type="AlphaFoldDB" id="A0A1G7P6X2"/>
<accession>A0A1G7P6X2</accession>
<dbReference type="RefSeq" id="WP_083347148.1">
    <property type="nucleotide sequence ID" value="NZ_LT629690.1"/>
</dbReference>
<dbReference type="InterPro" id="IPR029068">
    <property type="entry name" value="Glyas_Bleomycin-R_OHBP_Dase"/>
</dbReference>
<dbReference type="SUPFAM" id="SSF54593">
    <property type="entry name" value="Glyoxalase/Bleomycin resistance protein/Dihydroxybiphenyl dioxygenase"/>
    <property type="match status" value="1"/>
</dbReference>
<dbReference type="Proteomes" id="UP000182427">
    <property type="component" value="Chromosome I"/>
</dbReference>
<reference evidence="2 3" key="1">
    <citation type="submission" date="2016-10" db="EMBL/GenBank/DDBJ databases">
        <authorList>
            <person name="de Groot N.N."/>
        </authorList>
    </citation>
    <scope>NUCLEOTIDE SEQUENCE [LARGE SCALE GENOMIC DNA]</scope>
    <source>
        <strain evidence="2 3">GAS232</strain>
    </source>
</reference>
<dbReference type="PANTHER" id="PTHR34109:SF1">
    <property type="entry name" value="VOC DOMAIN-CONTAINING PROTEIN"/>
    <property type="match status" value="1"/>
</dbReference>
<dbReference type="InterPro" id="IPR004360">
    <property type="entry name" value="Glyas_Fos-R_dOase_dom"/>
</dbReference>
<proteinExistence type="predicted"/>
<dbReference type="InterPro" id="IPR037523">
    <property type="entry name" value="VOC_core"/>
</dbReference>
<dbReference type="PANTHER" id="PTHR34109">
    <property type="entry name" value="BNAUNNG04460D PROTEIN-RELATED"/>
    <property type="match status" value="1"/>
</dbReference>
<dbReference type="Pfam" id="PF00903">
    <property type="entry name" value="Glyoxalase"/>
    <property type="match status" value="1"/>
</dbReference>
<sequence length="140" mass="15293">MSTVNVISAIRYRDCNRMIEWLKQAFDFTEHAVYRGDDGVVHHAELILGNGMIMLGTVGVNPATAGWYVQPDEVGNRVTASIYLIVKDCAAAWEKAKAAGASVLMPLETKDYGGSGFSVRDPEGQIWSVGDYDPWAAPKN</sequence>
<protein>
    <submittedName>
        <fullName evidence="2">Uncharacterized conserved protein PhnB, glyoxalase superfamily</fullName>
    </submittedName>
</protein>
<evidence type="ECO:0000259" key="1">
    <source>
        <dbReference type="PROSITE" id="PS51819"/>
    </source>
</evidence>
<evidence type="ECO:0000313" key="3">
    <source>
        <dbReference type="Proteomes" id="UP000182427"/>
    </source>
</evidence>
<organism evidence="2 3">
    <name type="scientific">Terriglobus roseus</name>
    <dbReference type="NCBI Taxonomy" id="392734"/>
    <lineage>
        <taxon>Bacteria</taxon>
        <taxon>Pseudomonadati</taxon>
        <taxon>Acidobacteriota</taxon>
        <taxon>Terriglobia</taxon>
        <taxon>Terriglobales</taxon>
        <taxon>Acidobacteriaceae</taxon>
        <taxon>Terriglobus</taxon>
    </lineage>
</organism>
<dbReference type="OrthoDB" id="9806868at2"/>
<dbReference type="Gene3D" id="3.30.720.120">
    <property type="match status" value="1"/>
</dbReference>
<dbReference type="EMBL" id="LT629690">
    <property type="protein sequence ID" value="SDF82052.1"/>
    <property type="molecule type" value="Genomic_DNA"/>
</dbReference>